<evidence type="ECO:0000313" key="11">
    <source>
        <dbReference type="Proteomes" id="UP000439903"/>
    </source>
</evidence>
<dbReference type="EMBL" id="WTPW01000593">
    <property type="protein sequence ID" value="KAF0496870.1"/>
    <property type="molecule type" value="Genomic_DNA"/>
</dbReference>
<keyword evidence="11" id="KW-1185">Reference proteome</keyword>
<gene>
    <name evidence="10" type="ORF">F8M41_020901</name>
</gene>
<feature type="region of interest" description="Disordered" evidence="8">
    <location>
        <begin position="173"/>
        <end position="291"/>
    </location>
</feature>
<name>A0A8H4AHQ4_GIGMA</name>
<feature type="domain" description="UTP23 sensor motif region" evidence="9">
    <location>
        <begin position="195"/>
        <end position="214"/>
    </location>
</feature>
<dbReference type="FunFam" id="3.40.50.1010:FF:000006">
    <property type="entry name" value="rRNA-processing protein UTP23 homolog"/>
    <property type="match status" value="1"/>
</dbReference>
<keyword evidence="3" id="KW-0698">rRNA processing</keyword>
<dbReference type="OrthoDB" id="25675at2759"/>
<evidence type="ECO:0000256" key="3">
    <source>
        <dbReference type="ARBA" id="ARBA00022552"/>
    </source>
</evidence>
<dbReference type="InterPro" id="IPR029060">
    <property type="entry name" value="PIN-like_dom_sf"/>
</dbReference>
<evidence type="ECO:0000256" key="7">
    <source>
        <dbReference type="ARBA" id="ARBA00076388"/>
    </source>
</evidence>
<comment type="function">
    <text evidence="5">Involved in rRNA-processing and ribosome biogenesis.</text>
</comment>
<comment type="similarity">
    <text evidence="6">Belongs to the UTP23/FCF1 family. UTP23 subfamily.</text>
</comment>
<dbReference type="Gene3D" id="3.40.50.1010">
    <property type="entry name" value="5'-nuclease"/>
    <property type="match status" value="1"/>
</dbReference>
<evidence type="ECO:0000256" key="5">
    <source>
        <dbReference type="ARBA" id="ARBA00037300"/>
    </source>
</evidence>
<dbReference type="PANTHER" id="PTHR12416">
    <property type="entry name" value="RRNA-PROCESSING PROTEIN UTP23 HOMOLOG"/>
    <property type="match status" value="1"/>
</dbReference>
<dbReference type="Pfam" id="PF24779">
    <property type="entry name" value="UTP23_sensor"/>
    <property type="match status" value="1"/>
</dbReference>
<proteinExistence type="inferred from homology"/>
<evidence type="ECO:0000313" key="10">
    <source>
        <dbReference type="EMBL" id="KAF0496870.1"/>
    </source>
</evidence>
<sequence>MRPKRTKQYKRLMALYSNSFGFREPYQILVDWNFMQTAIRYKMEICKQLCMVLLGNTKQMYTSCTLAEVKKQGKEGLETELALKQFERRRCPHRKPVSSAECLASIIGNDNPHNYCVATQNETLRQQFRVIAGVPLLYINRTVLIVEPPSGVTLEKARNTEIAKTHASTEELNFLENANSDIQKKNVNVEPQKPRKIHKGPKQPNPLSCKKKKKNPLPPSSKPQINKKESYSDDFVESKELADKKRKHSIDIEEDNEHDDDDSTTSNQSKQYEENSVKKKKRKRRKKSKKE</sequence>
<comment type="subcellular location">
    <subcellularLocation>
        <location evidence="1">Nucleus</location>
        <location evidence="1">Nucleolus</location>
    </subcellularLocation>
</comment>
<evidence type="ECO:0000256" key="4">
    <source>
        <dbReference type="ARBA" id="ARBA00023242"/>
    </source>
</evidence>
<dbReference type="GO" id="GO:0032040">
    <property type="term" value="C:small-subunit processome"/>
    <property type="evidence" value="ECO:0007669"/>
    <property type="project" value="InterPro"/>
</dbReference>
<evidence type="ECO:0000256" key="1">
    <source>
        <dbReference type="ARBA" id="ARBA00004604"/>
    </source>
</evidence>
<feature type="compositionally biased region" description="Basic residues" evidence="8">
    <location>
        <begin position="278"/>
        <end position="291"/>
    </location>
</feature>
<keyword evidence="2" id="KW-0690">Ribosome biogenesis</keyword>
<keyword evidence="4" id="KW-0539">Nucleus</keyword>
<organism evidence="10 11">
    <name type="scientific">Gigaspora margarita</name>
    <dbReference type="NCBI Taxonomy" id="4874"/>
    <lineage>
        <taxon>Eukaryota</taxon>
        <taxon>Fungi</taxon>
        <taxon>Fungi incertae sedis</taxon>
        <taxon>Mucoromycota</taxon>
        <taxon>Glomeromycotina</taxon>
        <taxon>Glomeromycetes</taxon>
        <taxon>Diversisporales</taxon>
        <taxon>Gigasporaceae</taxon>
        <taxon>Gigaspora</taxon>
    </lineage>
</organism>
<dbReference type="InterPro" id="IPR006984">
    <property type="entry name" value="Fcf1/UTP23"/>
</dbReference>
<evidence type="ECO:0000256" key="2">
    <source>
        <dbReference type="ARBA" id="ARBA00022517"/>
    </source>
</evidence>
<evidence type="ECO:0000256" key="6">
    <source>
        <dbReference type="ARBA" id="ARBA00038503"/>
    </source>
</evidence>
<dbReference type="Pfam" id="PF04900">
    <property type="entry name" value="Fcf1"/>
    <property type="match status" value="1"/>
</dbReference>
<feature type="compositionally biased region" description="Acidic residues" evidence="8">
    <location>
        <begin position="252"/>
        <end position="263"/>
    </location>
</feature>
<evidence type="ECO:0000259" key="9">
    <source>
        <dbReference type="Pfam" id="PF24779"/>
    </source>
</evidence>
<comment type="caution">
    <text evidence="10">The sequence shown here is derived from an EMBL/GenBank/DDBJ whole genome shotgun (WGS) entry which is preliminary data.</text>
</comment>
<feature type="compositionally biased region" description="Basic and acidic residues" evidence="8">
    <location>
        <begin position="226"/>
        <end position="243"/>
    </location>
</feature>
<dbReference type="GO" id="GO:0006364">
    <property type="term" value="P:rRNA processing"/>
    <property type="evidence" value="ECO:0007669"/>
    <property type="project" value="UniProtKB-KW"/>
</dbReference>
<dbReference type="AlphaFoldDB" id="A0A8H4AHQ4"/>
<dbReference type="Proteomes" id="UP000439903">
    <property type="component" value="Unassembled WGS sequence"/>
</dbReference>
<accession>A0A8H4AHQ4</accession>
<evidence type="ECO:0000256" key="8">
    <source>
        <dbReference type="SAM" id="MobiDB-lite"/>
    </source>
</evidence>
<dbReference type="SUPFAM" id="SSF88723">
    <property type="entry name" value="PIN domain-like"/>
    <property type="match status" value="1"/>
</dbReference>
<reference evidence="10 11" key="1">
    <citation type="journal article" date="2019" name="Environ. Microbiol.">
        <title>At the nexus of three kingdoms: the genome of the mycorrhizal fungus Gigaspora margarita provides insights into plant, endobacterial and fungal interactions.</title>
        <authorList>
            <person name="Venice F."/>
            <person name="Ghignone S."/>
            <person name="Salvioli di Fossalunga A."/>
            <person name="Amselem J."/>
            <person name="Novero M."/>
            <person name="Xianan X."/>
            <person name="Sedzielewska Toro K."/>
            <person name="Morin E."/>
            <person name="Lipzen A."/>
            <person name="Grigoriev I.V."/>
            <person name="Henrissat B."/>
            <person name="Martin F.M."/>
            <person name="Bonfante P."/>
        </authorList>
    </citation>
    <scope>NUCLEOTIDE SEQUENCE [LARGE SCALE GENOMIC DNA]</scope>
    <source>
        <strain evidence="10 11">BEG34</strain>
    </source>
</reference>
<dbReference type="InterPro" id="IPR057776">
    <property type="entry name" value="UTP23_sensor"/>
</dbReference>
<protein>
    <recommendedName>
        <fullName evidence="7">U three protein 23</fullName>
    </recommendedName>
</protein>